<dbReference type="InterPro" id="IPR025588">
    <property type="entry name" value="YcxB-like_C"/>
</dbReference>
<evidence type="ECO:0000256" key="1">
    <source>
        <dbReference type="SAM" id="Phobius"/>
    </source>
</evidence>
<dbReference type="EnsemblBacteria" id="ACC85346">
    <property type="protein sequence ID" value="ACC85346"/>
    <property type="gene ID" value="Npun_BR229"/>
</dbReference>
<feature type="transmembrane region" description="Helical" evidence="1">
    <location>
        <begin position="51"/>
        <end position="72"/>
    </location>
</feature>
<evidence type="ECO:0000313" key="3">
    <source>
        <dbReference type="EMBL" id="ACC85346.1"/>
    </source>
</evidence>
<keyword evidence="1" id="KW-0812">Transmembrane</keyword>
<feature type="domain" description="YcxB-like C-terminal" evidence="2">
    <location>
        <begin position="100"/>
        <end position="160"/>
    </location>
</feature>
<keyword evidence="1" id="KW-1133">Transmembrane helix</keyword>
<dbReference type="Proteomes" id="UP000001191">
    <property type="component" value="Plasmid pNPUN02"/>
</dbReference>
<dbReference type="EMBL" id="CP001039">
    <property type="protein sequence ID" value="ACC85346.1"/>
    <property type="molecule type" value="Genomic_DNA"/>
</dbReference>
<dbReference type="KEGG" id="npu:Npun_BR229"/>
<keyword evidence="3" id="KW-0614">Plasmid</keyword>
<dbReference type="AlphaFoldDB" id="B2JBP2"/>
<dbReference type="RefSeq" id="WP_012413350.1">
    <property type="nucleotide sequence ID" value="NC_010632.1"/>
</dbReference>
<protein>
    <recommendedName>
        <fullName evidence="2">YcxB-like C-terminal domain-containing protein</fullName>
    </recommendedName>
</protein>
<sequence length="167" mass="19483">MKFEYRLNLNDFKEANQVHAKTRILKYYLILAGVLVLISLVPLLLQGNVSFQEILLSAILPNLFGVAIAYFATHIIRHFLIKHTWDSQPNLRNEISVETTDEGLKITTPLSELKMQWSGYTSWRETPNLFTVYQSRNCLNMFPKRAFISEEEANEFRELLHIKLPNK</sequence>
<dbReference type="Pfam" id="PF14317">
    <property type="entry name" value="YcxB"/>
    <property type="match status" value="1"/>
</dbReference>
<dbReference type="OrthoDB" id="514127at2"/>
<name>B2JBP2_NOSP7</name>
<keyword evidence="1" id="KW-0472">Membrane</keyword>
<feature type="transmembrane region" description="Helical" evidence="1">
    <location>
        <begin position="27"/>
        <end position="45"/>
    </location>
</feature>
<geneLocation type="plasmid" evidence="3 4">
    <name>pNPUN02</name>
</geneLocation>
<accession>B2JBP2</accession>
<gene>
    <name evidence="3" type="ordered locus">Npun_BR229</name>
</gene>
<dbReference type="HOGENOM" id="CLU_1591532_0_0_3"/>
<proteinExistence type="predicted"/>
<reference evidence="4" key="1">
    <citation type="submission" date="2008-04" db="EMBL/GenBank/DDBJ databases">
        <title>Complete sequence of plasmid 2 of Nostoc punctiforme ATCC 29133.</title>
        <authorList>
            <consortium name="US DOE Joint Genome Institute"/>
            <person name="Copeland A."/>
            <person name="Lucas S."/>
            <person name="Lapidus A."/>
            <person name="Glavina del Rio T."/>
            <person name="Dalin E."/>
            <person name="Tice H."/>
            <person name="Pitluck S."/>
            <person name="Chain P."/>
            <person name="Malfatti S."/>
            <person name="Shin M."/>
            <person name="Vergez L."/>
            <person name="Schmutz J."/>
            <person name="Larimer F."/>
            <person name="Land M."/>
            <person name="Hauser L."/>
            <person name="Kyrpides N."/>
            <person name="Kim E."/>
            <person name="Meeks J.C."/>
            <person name="Elhai J."/>
            <person name="Campbell E.L."/>
            <person name="Thiel T."/>
            <person name="Longmire J."/>
            <person name="Potts M."/>
            <person name="Atlas R."/>
        </authorList>
    </citation>
    <scope>NUCLEOTIDE SEQUENCE [LARGE SCALE GENOMIC DNA]</scope>
    <source>
        <strain evidence="4">ATCC 29133 / PCC 73102</strain>
        <plasmid evidence="4">Plasmid pNPUN02</plasmid>
    </source>
</reference>
<keyword evidence="4" id="KW-1185">Reference proteome</keyword>
<organism evidence="3 4">
    <name type="scientific">Nostoc punctiforme (strain ATCC 29133 / PCC 73102)</name>
    <dbReference type="NCBI Taxonomy" id="63737"/>
    <lineage>
        <taxon>Bacteria</taxon>
        <taxon>Bacillati</taxon>
        <taxon>Cyanobacteriota</taxon>
        <taxon>Cyanophyceae</taxon>
        <taxon>Nostocales</taxon>
        <taxon>Nostocaceae</taxon>
        <taxon>Nostoc</taxon>
    </lineage>
</organism>
<evidence type="ECO:0000313" key="4">
    <source>
        <dbReference type="Proteomes" id="UP000001191"/>
    </source>
</evidence>
<evidence type="ECO:0000259" key="2">
    <source>
        <dbReference type="Pfam" id="PF14317"/>
    </source>
</evidence>